<organism evidence="6 7">
    <name type="scientific">Leucothrix pacifica</name>
    <dbReference type="NCBI Taxonomy" id="1247513"/>
    <lineage>
        <taxon>Bacteria</taxon>
        <taxon>Pseudomonadati</taxon>
        <taxon>Pseudomonadota</taxon>
        <taxon>Gammaproteobacteria</taxon>
        <taxon>Thiotrichales</taxon>
        <taxon>Thiotrichaceae</taxon>
        <taxon>Leucothrix</taxon>
    </lineage>
</organism>
<dbReference type="InterPro" id="IPR036714">
    <property type="entry name" value="SDH_sf"/>
</dbReference>
<reference evidence="6 7" key="1">
    <citation type="submission" date="2018-05" db="EMBL/GenBank/DDBJ databases">
        <title>Leucothrix arctica sp. nov., isolated from Arctic seawater.</title>
        <authorList>
            <person name="Choi A."/>
            <person name="Baek K."/>
        </authorList>
    </citation>
    <scope>NUCLEOTIDE SEQUENCE [LARGE SCALE GENOMIC DNA]</scope>
    <source>
        <strain evidence="6 7">JCM 18388</strain>
    </source>
</reference>
<dbReference type="InterPro" id="IPR005631">
    <property type="entry name" value="SDH"/>
</dbReference>
<keyword evidence="4" id="KW-0963">Cytoplasm</keyword>
<accession>A0A317C612</accession>
<proteinExistence type="inferred from homology"/>
<evidence type="ECO:0000256" key="3">
    <source>
        <dbReference type="ARBA" id="ARBA00019418"/>
    </source>
</evidence>
<comment type="caution">
    <text evidence="6">The sequence shown here is derived from an EMBL/GenBank/DDBJ whole genome shotgun (WGS) entry which is preliminary data.</text>
</comment>
<keyword evidence="5" id="KW-0143">Chaperone</keyword>
<dbReference type="InterPro" id="IPR050531">
    <property type="entry name" value="SdhE_FAD_assembly_factor"/>
</dbReference>
<dbReference type="SUPFAM" id="SSF109910">
    <property type="entry name" value="YgfY-like"/>
    <property type="match status" value="1"/>
</dbReference>
<protein>
    <recommendedName>
        <fullName evidence="3">FAD assembly factor SdhE</fullName>
    </recommendedName>
</protein>
<dbReference type="GO" id="GO:0006105">
    <property type="term" value="P:succinate metabolic process"/>
    <property type="evidence" value="ECO:0007669"/>
    <property type="project" value="TreeGrafter"/>
</dbReference>
<evidence type="ECO:0000256" key="4">
    <source>
        <dbReference type="ARBA" id="ARBA00022490"/>
    </source>
</evidence>
<evidence type="ECO:0000256" key="5">
    <source>
        <dbReference type="ARBA" id="ARBA00023186"/>
    </source>
</evidence>
<evidence type="ECO:0000256" key="2">
    <source>
        <dbReference type="ARBA" id="ARBA00008571"/>
    </source>
</evidence>
<dbReference type="RefSeq" id="WP_109838912.1">
    <property type="nucleotide sequence ID" value="NZ_QGKM01000059.1"/>
</dbReference>
<dbReference type="GO" id="GO:0005737">
    <property type="term" value="C:cytoplasm"/>
    <property type="evidence" value="ECO:0007669"/>
    <property type="project" value="UniProtKB-SubCell"/>
</dbReference>
<gene>
    <name evidence="6" type="ORF">DKW60_17245</name>
</gene>
<name>A0A317C612_9GAMM</name>
<dbReference type="AlphaFoldDB" id="A0A317C612"/>
<evidence type="ECO:0000313" key="7">
    <source>
        <dbReference type="Proteomes" id="UP000245539"/>
    </source>
</evidence>
<comment type="subcellular location">
    <subcellularLocation>
        <location evidence="1">Cytoplasm</location>
    </subcellularLocation>
</comment>
<keyword evidence="7" id="KW-1185">Reference proteome</keyword>
<dbReference type="PANTHER" id="PTHR39585">
    <property type="entry name" value="FAD ASSEMBLY FACTOR SDHE"/>
    <property type="match status" value="1"/>
</dbReference>
<dbReference type="PANTHER" id="PTHR39585:SF1">
    <property type="entry name" value="FAD ASSEMBLY FACTOR SDHE"/>
    <property type="match status" value="1"/>
</dbReference>
<sequence>MSEMSHLRWRCRRGAKELDIVMNRYLDQKYEDAEPSQQQAFKELLMVEDPTVFDLLLERIEAQNDDQKILLDTLRGIMAL</sequence>
<dbReference type="EMBL" id="QGKM01000059">
    <property type="protein sequence ID" value="PWQ94048.1"/>
    <property type="molecule type" value="Genomic_DNA"/>
</dbReference>
<dbReference type="Gene3D" id="1.10.150.250">
    <property type="entry name" value="Flavinator of succinate dehydrogenase"/>
    <property type="match status" value="1"/>
</dbReference>
<dbReference type="OrthoDB" id="9180899at2"/>
<evidence type="ECO:0000256" key="1">
    <source>
        <dbReference type="ARBA" id="ARBA00004496"/>
    </source>
</evidence>
<evidence type="ECO:0000313" key="6">
    <source>
        <dbReference type="EMBL" id="PWQ94048.1"/>
    </source>
</evidence>
<comment type="similarity">
    <text evidence="2">Belongs to the SdhE FAD assembly factor family.</text>
</comment>
<dbReference type="Pfam" id="PF03937">
    <property type="entry name" value="Sdh5"/>
    <property type="match status" value="1"/>
</dbReference>
<dbReference type="Proteomes" id="UP000245539">
    <property type="component" value="Unassembled WGS sequence"/>
</dbReference>